<dbReference type="GO" id="GO:0016853">
    <property type="term" value="F:isomerase activity"/>
    <property type="evidence" value="ECO:0007669"/>
    <property type="project" value="UniProtKB-KW"/>
</dbReference>
<dbReference type="SUPFAM" id="SSF56601">
    <property type="entry name" value="beta-lactamase/transpeptidase-like"/>
    <property type="match status" value="1"/>
</dbReference>
<dbReference type="InterPro" id="IPR014748">
    <property type="entry name" value="Enoyl-CoA_hydra_C"/>
</dbReference>
<dbReference type="eggNOG" id="COG1024">
    <property type="taxonomic scope" value="Bacteria"/>
</dbReference>
<dbReference type="KEGG" id="mul:MUL_4410"/>
<dbReference type="InterPro" id="IPR045002">
    <property type="entry name" value="Ech1-like"/>
</dbReference>
<dbReference type="InterPro" id="IPR029045">
    <property type="entry name" value="ClpP/crotonase-like_dom_sf"/>
</dbReference>
<dbReference type="Pfam" id="PF00378">
    <property type="entry name" value="ECH_1"/>
    <property type="match status" value="1"/>
</dbReference>
<name>A0PVN3_MYCUA</name>
<evidence type="ECO:0000256" key="4">
    <source>
        <dbReference type="ARBA" id="ARBA00023098"/>
    </source>
</evidence>
<evidence type="ECO:0000256" key="2">
    <source>
        <dbReference type="ARBA" id="ARBA00005254"/>
    </source>
</evidence>
<evidence type="ECO:0000313" key="7">
    <source>
        <dbReference type="EMBL" id="ABL06402.1"/>
    </source>
</evidence>
<comment type="pathway">
    <text evidence="1">Lipid metabolism; fatty acid beta-oxidation.</text>
</comment>
<dbReference type="UniPathway" id="UPA00659"/>
<dbReference type="HOGENOM" id="CLU_393199_0_0_11"/>
<dbReference type="InterPro" id="IPR001753">
    <property type="entry name" value="Enoyl-CoA_hydra/iso"/>
</dbReference>
<dbReference type="eggNOG" id="COG1680">
    <property type="taxonomic scope" value="Bacteria"/>
</dbReference>
<keyword evidence="5" id="KW-0413">Isomerase</keyword>
<dbReference type="FunFam" id="1.10.12.10:FF:000004">
    <property type="entry name" value="Delta3,5-delta2,4-dienoyl-CoA isomerase"/>
    <property type="match status" value="1"/>
</dbReference>
<organism evidence="7 8">
    <name type="scientific">Mycobacterium ulcerans (strain Agy99)</name>
    <dbReference type="NCBI Taxonomy" id="362242"/>
    <lineage>
        <taxon>Bacteria</taxon>
        <taxon>Bacillati</taxon>
        <taxon>Actinomycetota</taxon>
        <taxon>Actinomycetes</taxon>
        <taxon>Mycobacteriales</taxon>
        <taxon>Mycobacteriaceae</taxon>
        <taxon>Mycobacterium</taxon>
        <taxon>Mycobacterium ulcerans group</taxon>
    </lineage>
</organism>
<keyword evidence="4" id="KW-0443">Lipid metabolism</keyword>
<dbReference type="GO" id="GO:0006635">
    <property type="term" value="P:fatty acid beta-oxidation"/>
    <property type="evidence" value="ECO:0007669"/>
    <property type="project" value="UniProtKB-UniPathway"/>
</dbReference>
<evidence type="ECO:0000256" key="5">
    <source>
        <dbReference type="ARBA" id="ARBA00023235"/>
    </source>
</evidence>
<dbReference type="Gene3D" id="3.40.710.10">
    <property type="entry name" value="DD-peptidase/beta-lactamase superfamily"/>
    <property type="match status" value="1"/>
</dbReference>
<dbReference type="NCBIfam" id="NF004794">
    <property type="entry name" value="PRK06142.1"/>
    <property type="match status" value="1"/>
</dbReference>
<dbReference type="Gene3D" id="3.90.226.10">
    <property type="entry name" value="2-enoyl-CoA Hydratase, Chain A, domain 1"/>
    <property type="match status" value="1"/>
</dbReference>
<dbReference type="PANTHER" id="PTHR43149">
    <property type="entry name" value="ENOYL-COA HYDRATASE"/>
    <property type="match status" value="1"/>
</dbReference>
<comment type="similarity">
    <text evidence="2">Belongs to the enoyl-CoA hydratase/isomerase family.</text>
</comment>
<protein>
    <submittedName>
        <fullName evidence="7">Fusion of enoyl-CoA hydratase, EchA21 and lipase, LipE</fullName>
    </submittedName>
</protein>
<dbReference type="PANTHER" id="PTHR43149:SF1">
    <property type="entry name" value="DELTA(3,5)-DELTA(2,4)-DIENOYL-COA ISOMERASE, MITOCHONDRIAL"/>
    <property type="match status" value="1"/>
</dbReference>
<dbReference type="InterPro" id="IPR001466">
    <property type="entry name" value="Beta-lactam-related"/>
</dbReference>
<sequence length="701" mass="75549">MGETYESVTVEIKDQVAQATLIGPGKGNAMGPAFWSELPEVFAALDADRDVRAIVITGSGKNFSYGLDVPAMGGTFAPLMAEGALARPRTDFHAEVLRMQKATNAVADCRTPTIASVHGWCIGGGVDLISAVDMRYASADAKFSIREVKLAIVADMGSLARLPMILNDGHLRELALTGRDIDAARAEKIGLVNQVFEDADATLAAAHATATEIAANPPLAVYGVKDVLDQQRASAVAENLRYVAAWNAAFLPSKDLTEGISATFAKRPPQFTGEQAAASTYPRGVASMTEDGRIRVPADLDAVTALGAEDHSEIDSAAIERIWQATRYWYQAGMHPAIQLCIRHNGRVVLNRAIGHGWGNAPSDAPDAEKIPVSTDTPFCTYSSAKAITATVVHMLAERGHFSLDDRVCEYIPSYTSHGKDHTTIRHVLTHSAGVPFPTGPRPDVTRADDHDYAARKLGELRPLYPPGLVHIYHALTWGPLMREIIWATTRKEIRDILATEILDPLGFRWTNFGVAEEDLPLVAPSHATGRPLPPVIAAAFRKAIGGTVHEVIPYTNKPLFLRTIIPSSNTVSTANELSRFMEILRRGGELDGVRIMAPETVRSAVTECRRLRPDSATGLAPLRWGTGFMLGSNRFGPFGRNAPAAFGHLGLVNIATWADPDRGLSVGLINSGKPGRDPDAKRYVALKNAITAEIPPKTVE</sequence>
<reference evidence="7 8" key="1">
    <citation type="journal article" date="2007" name="Genome Res.">
        <title>Reductive evolution and niche adaptation inferred from the genome of Mycobacterium ulcerans, the causative agent of Buruli ulcer.</title>
        <authorList>
            <person name="Stinear T.P."/>
            <person name="Seemann T."/>
            <person name="Pidot S."/>
            <person name="Frigui W."/>
            <person name="Reysset G."/>
            <person name="Garnier T."/>
            <person name="Meurice G."/>
            <person name="Simon D."/>
            <person name="Bouchier C."/>
            <person name="Ma L."/>
            <person name="Tichit M."/>
            <person name="Porter J.L."/>
            <person name="Ryan J."/>
            <person name="Johnson P.D."/>
            <person name="Davies J.K."/>
            <person name="Jenkin G.A."/>
            <person name="Small P.L."/>
            <person name="Jones L.M."/>
            <person name="Tekaia F."/>
            <person name="Laval F."/>
            <person name="Daffe M."/>
            <person name="Parkhill J."/>
            <person name="Cole S.T."/>
        </authorList>
    </citation>
    <scope>NUCLEOTIDE SEQUENCE [LARGE SCALE GENOMIC DNA]</scope>
    <source>
        <strain evidence="7 8">Agy99</strain>
    </source>
</reference>
<feature type="domain" description="Beta-lactamase-related" evidence="6">
    <location>
        <begin position="331"/>
        <end position="687"/>
    </location>
</feature>
<proteinExistence type="inferred from homology"/>
<dbReference type="CDD" id="cd06558">
    <property type="entry name" value="crotonase-like"/>
    <property type="match status" value="1"/>
</dbReference>
<dbReference type="InterPro" id="IPR012338">
    <property type="entry name" value="Beta-lactam/transpept-like"/>
</dbReference>
<dbReference type="Pfam" id="PF00144">
    <property type="entry name" value="Beta-lactamase"/>
    <property type="match status" value="1"/>
</dbReference>
<keyword evidence="3" id="KW-0276">Fatty acid metabolism</keyword>
<dbReference type="FunFam" id="3.90.226.10:FF:000077">
    <property type="entry name" value="Putative enoyl-CoA hydratase echA21"/>
    <property type="match status" value="1"/>
</dbReference>
<dbReference type="NCBIfam" id="NF038269">
    <property type="entry name" value="lipase_LipE"/>
    <property type="match status" value="1"/>
</dbReference>
<evidence type="ECO:0000259" key="6">
    <source>
        <dbReference type="Pfam" id="PF00144"/>
    </source>
</evidence>
<dbReference type="SUPFAM" id="SSF52096">
    <property type="entry name" value="ClpP/crotonase"/>
    <property type="match status" value="1"/>
</dbReference>
<gene>
    <name evidence="7" type="ordered locus">MUL_4410</name>
</gene>
<evidence type="ECO:0000256" key="3">
    <source>
        <dbReference type="ARBA" id="ARBA00022832"/>
    </source>
</evidence>
<accession>A0PVN3</accession>
<evidence type="ECO:0000313" key="8">
    <source>
        <dbReference type="Proteomes" id="UP000000765"/>
    </source>
</evidence>
<evidence type="ECO:0000256" key="1">
    <source>
        <dbReference type="ARBA" id="ARBA00005005"/>
    </source>
</evidence>
<dbReference type="Proteomes" id="UP000000765">
    <property type="component" value="Chromosome"/>
</dbReference>
<dbReference type="AlphaFoldDB" id="A0PVN3"/>
<dbReference type="Gene3D" id="1.10.12.10">
    <property type="entry name" value="Lyase 2-enoyl-coa Hydratase, Chain A, domain 2"/>
    <property type="match status" value="1"/>
</dbReference>
<dbReference type="EMBL" id="CP000325">
    <property type="protein sequence ID" value="ABL06402.1"/>
    <property type="molecule type" value="Genomic_DNA"/>
</dbReference>